<dbReference type="InterPro" id="IPR050260">
    <property type="entry name" value="FAD-bd_OxRdtase"/>
</dbReference>
<feature type="domain" description="NADH-rubredoxin oxidoreductase C-terminal" evidence="5">
    <location>
        <begin position="313"/>
        <end position="380"/>
    </location>
</feature>
<organism evidence="6 7">
    <name type="scientific">Bacillus pseudomycoides</name>
    <dbReference type="NCBI Taxonomy" id="64104"/>
    <lineage>
        <taxon>Bacteria</taxon>
        <taxon>Bacillati</taxon>
        <taxon>Bacillota</taxon>
        <taxon>Bacilli</taxon>
        <taxon>Bacillales</taxon>
        <taxon>Bacillaceae</taxon>
        <taxon>Bacillus</taxon>
        <taxon>Bacillus cereus group</taxon>
    </lineage>
</organism>
<evidence type="ECO:0000259" key="5">
    <source>
        <dbReference type="Pfam" id="PF18267"/>
    </source>
</evidence>
<protein>
    <submittedName>
        <fullName evidence="6">FAD-dependent oxidoreductase</fullName>
    </submittedName>
</protein>
<dbReference type="Gene3D" id="3.50.50.60">
    <property type="entry name" value="FAD/NAD(P)-binding domain"/>
    <property type="match status" value="2"/>
</dbReference>
<keyword evidence="2" id="KW-0285">Flavoprotein</keyword>
<evidence type="ECO:0000256" key="1">
    <source>
        <dbReference type="ARBA" id="ARBA00001974"/>
    </source>
</evidence>
<name>A0A1Y3MDC9_9BACI</name>
<evidence type="ECO:0000313" key="7">
    <source>
        <dbReference type="Proteomes" id="UP000195321"/>
    </source>
</evidence>
<dbReference type="Gene3D" id="3.30.390.30">
    <property type="match status" value="1"/>
</dbReference>
<dbReference type="RefSeq" id="WP_016131098.1">
    <property type="nucleotide sequence ID" value="NZ_JARHXM010000027.1"/>
</dbReference>
<keyword evidence="3" id="KW-0274">FAD</keyword>
<dbReference type="InterPro" id="IPR016156">
    <property type="entry name" value="FAD/NAD-linked_Rdtase_dimer_sf"/>
</dbReference>
<dbReference type="InterPro" id="IPR036188">
    <property type="entry name" value="FAD/NAD-bd_sf"/>
</dbReference>
<reference evidence="6 7" key="1">
    <citation type="submission" date="2017-02" db="EMBL/GenBank/DDBJ databases">
        <title>Bacillus pseudomycoides isolate FSL K6-0042.</title>
        <authorList>
            <person name="Kovac J."/>
        </authorList>
    </citation>
    <scope>NUCLEOTIDE SEQUENCE [LARGE SCALE GENOMIC DNA]</scope>
    <source>
        <strain evidence="6 7">FSL K6-0042</strain>
    </source>
</reference>
<dbReference type="SUPFAM" id="SSF51905">
    <property type="entry name" value="FAD/NAD(P)-binding domain"/>
    <property type="match status" value="2"/>
</dbReference>
<dbReference type="PANTHER" id="PTHR43429">
    <property type="entry name" value="PYRIDINE NUCLEOTIDE-DISULFIDE OXIDOREDUCTASE DOMAIN-CONTAINING"/>
    <property type="match status" value="1"/>
</dbReference>
<comment type="cofactor">
    <cofactor evidence="1">
        <name>FAD</name>
        <dbReference type="ChEBI" id="CHEBI:57692"/>
    </cofactor>
</comment>
<proteinExistence type="predicted"/>
<dbReference type="PANTHER" id="PTHR43429:SF3">
    <property type="entry name" value="NITRITE REDUCTASE [NAD(P)H]"/>
    <property type="match status" value="1"/>
</dbReference>
<dbReference type="InterPro" id="IPR023753">
    <property type="entry name" value="FAD/NAD-binding_dom"/>
</dbReference>
<dbReference type="PRINTS" id="PR00411">
    <property type="entry name" value="PNDRDTASEI"/>
</dbReference>
<dbReference type="Pfam" id="PF07992">
    <property type="entry name" value="Pyr_redox_2"/>
    <property type="match status" value="1"/>
</dbReference>
<gene>
    <name evidence="6" type="ORF">BW425_12440</name>
</gene>
<dbReference type="EMBL" id="MWPX01000012">
    <property type="protein sequence ID" value="OUM48468.1"/>
    <property type="molecule type" value="Genomic_DNA"/>
</dbReference>
<sequence>MEKNFVIIGSGVAAVNAAKIVRDHDKDSNIFIFGEESPLPYNRIKLSKELYTDLHSEKVLIKKEKWYQKNNISVFTNTKVVKIDTKQQHIVTANNEKIAYYKLLICTGANNKKLRIDGINKKNVFTIRDMHDADDFKTCLEGKKSVVNIGGGVQGLETAWSIVNAGKKVTIVEVADKLMGGQLDEKTSLLLKQKIESAGVKVYLNTTIDSILGGEEVTGIKVNGDQRIACDSVVYSIGVTPNISLVNHTPIHVNRGIVVNEMMETNVESVYAAGDVAEVNGEIDGLWGRAMDQGKIAGSNMVSISATYKKAIPVTIFNAFDISLFSIGCIDEKQCDTTIVEEDGKEKYTRLFIKDNKIVGVISLEGVVASIPYKSAIEEQVSLEEINIKNTNISEIMSKVKEKLQS</sequence>
<accession>A0A1Y3MDC9</accession>
<evidence type="ECO:0000256" key="2">
    <source>
        <dbReference type="ARBA" id="ARBA00022630"/>
    </source>
</evidence>
<dbReference type="GO" id="GO:0016491">
    <property type="term" value="F:oxidoreductase activity"/>
    <property type="evidence" value="ECO:0007669"/>
    <property type="project" value="InterPro"/>
</dbReference>
<feature type="domain" description="FAD/NAD(P)-binding" evidence="4">
    <location>
        <begin position="4"/>
        <end position="294"/>
    </location>
</feature>
<evidence type="ECO:0000313" key="6">
    <source>
        <dbReference type="EMBL" id="OUM48468.1"/>
    </source>
</evidence>
<dbReference type="InterPro" id="IPR041575">
    <property type="entry name" value="Rubredoxin_C"/>
</dbReference>
<evidence type="ECO:0000259" key="4">
    <source>
        <dbReference type="Pfam" id="PF07992"/>
    </source>
</evidence>
<dbReference type="PRINTS" id="PR00368">
    <property type="entry name" value="FADPNR"/>
</dbReference>
<evidence type="ECO:0000256" key="3">
    <source>
        <dbReference type="ARBA" id="ARBA00022827"/>
    </source>
</evidence>
<dbReference type="Proteomes" id="UP000195321">
    <property type="component" value="Unassembled WGS sequence"/>
</dbReference>
<comment type="caution">
    <text evidence="6">The sequence shown here is derived from an EMBL/GenBank/DDBJ whole genome shotgun (WGS) entry which is preliminary data.</text>
</comment>
<dbReference type="Pfam" id="PF18267">
    <property type="entry name" value="Rubredoxin_C"/>
    <property type="match status" value="1"/>
</dbReference>
<dbReference type="AlphaFoldDB" id="A0A1Y3MDC9"/>